<evidence type="ECO:0000313" key="3">
    <source>
        <dbReference type="EMBL" id="OBV10928.1"/>
    </source>
</evidence>
<dbReference type="EMBL" id="LZYB01000003">
    <property type="protein sequence ID" value="OBV10928.1"/>
    <property type="molecule type" value="Genomic_DNA"/>
</dbReference>
<comment type="caution">
    <text evidence="3">The sequence shown here is derived from an EMBL/GenBank/DDBJ whole genome shotgun (WGS) entry which is preliminary data.</text>
</comment>
<evidence type="ECO:0000313" key="4">
    <source>
        <dbReference type="Proteomes" id="UP000092484"/>
    </source>
</evidence>
<evidence type="ECO:0000259" key="2">
    <source>
        <dbReference type="Pfam" id="PF17656"/>
    </source>
</evidence>
<accession>A0A1A7BEG7</accession>
<dbReference type="Gene3D" id="2.30.30.760">
    <property type="match status" value="1"/>
</dbReference>
<reference evidence="3 4" key="1">
    <citation type="submission" date="2016-06" db="EMBL/GenBank/DDBJ databases">
        <title>Genome sequence of Porphyrobacter dokdonensis DSW-74.</title>
        <authorList>
            <person name="Kim J.F."/>
            <person name="Song J.Y."/>
        </authorList>
    </citation>
    <scope>NUCLEOTIDE SEQUENCE [LARGE SCALE GENOMIC DNA]</scope>
    <source>
        <strain evidence="3 4">DSW-74</strain>
    </source>
</reference>
<dbReference type="Proteomes" id="UP000092484">
    <property type="component" value="Unassembled WGS sequence"/>
</dbReference>
<keyword evidence="3" id="KW-0966">Cell projection</keyword>
<dbReference type="STRING" id="1300349.I603_1336"/>
<keyword evidence="4" id="KW-1185">Reference proteome</keyword>
<dbReference type="RefSeq" id="WP_086621749.1">
    <property type="nucleotide sequence ID" value="NZ_LZYB01000003.1"/>
</dbReference>
<sequence length="178" mass="18554">MEITNPWPEGWRLAPLAATMLLPLCDPPVAAQQATDPAVIDRAVAAFTGAATGTPGGARSPADPRLRLAPCAAPLAVAWHGTARQSVRVECPGPDPWRIFVAVDGTGGKAAARPALPAIKRGDALTVMVRGRGFSVQQAGEAMESGVVGEWIFVRTARKAEPLRARIERPGLAVIPAS</sequence>
<gene>
    <name evidence="3" type="ORF">I603_1336</name>
</gene>
<dbReference type="InterPro" id="IPR039246">
    <property type="entry name" value="Flagellar_FlgA"/>
</dbReference>
<dbReference type="InterPro" id="IPR041231">
    <property type="entry name" value="FlgA_N"/>
</dbReference>
<dbReference type="InterPro" id="IPR017585">
    <property type="entry name" value="SAF_FlgA"/>
</dbReference>
<protein>
    <submittedName>
        <fullName evidence="3">Flagellar protein</fullName>
    </submittedName>
</protein>
<feature type="domain" description="FlgA N-terminal" evidence="2">
    <location>
        <begin position="63"/>
        <end position="103"/>
    </location>
</feature>
<organism evidence="3 4">
    <name type="scientific">Erythrobacter dokdonensis DSW-74</name>
    <dbReference type="NCBI Taxonomy" id="1300349"/>
    <lineage>
        <taxon>Bacteria</taxon>
        <taxon>Pseudomonadati</taxon>
        <taxon>Pseudomonadota</taxon>
        <taxon>Alphaproteobacteria</taxon>
        <taxon>Sphingomonadales</taxon>
        <taxon>Erythrobacteraceae</taxon>
        <taxon>Erythrobacter/Porphyrobacter group</taxon>
        <taxon>Erythrobacter</taxon>
    </lineage>
</organism>
<feature type="domain" description="Flagella basal body P-ring formation protein FlgA SAF" evidence="1">
    <location>
        <begin position="116"/>
        <end position="171"/>
    </location>
</feature>
<dbReference type="Pfam" id="PF13144">
    <property type="entry name" value="ChapFlgA"/>
    <property type="match status" value="1"/>
</dbReference>
<dbReference type="AlphaFoldDB" id="A0A1A7BEG7"/>
<keyword evidence="3" id="KW-0969">Cilium</keyword>
<dbReference type="Pfam" id="PF17656">
    <property type="entry name" value="ChapFlgA_N"/>
    <property type="match status" value="1"/>
</dbReference>
<proteinExistence type="predicted"/>
<dbReference type="PANTHER" id="PTHR36307:SF1">
    <property type="entry name" value="FLAGELLA BASAL BODY P-RING FORMATION PROTEIN FLGA"/>
    <property type="match status" value="1"/>
</dbReference>
<dbReference type="GO" id="GO:0044780">
    <property type="term" value="P:bacterial-type flagellum assembly"/>
    <property type="evidence" value="ECO:0007669"/>
    <property type="project" value="InterPro"/>
</dbReference>
<name>A0A1A7BEG7_9SPHN</name>
<evidence type="ECO:0000259" key="1">
    <source>
        <dbReference type="Pfam" id="PF13144"/>
    </source>
</evidence>
<dbReference type="PATRIC" id="fig|1300349.4.peg.1332"/>
<keyword evidence="3" id="KW-0282">Flagellum</keyword>
<dbReference type="PANTHER" id="PTHR36307">
    <property type="entry name" value="FLAGELLA BASAL BODY P-RING FORMATION PROTEIN FLGA"/>
    <property type="match status" value="1"/>
</dbReference>